<dbReference type="InterPro" id="IPR001128">
    <property type="entry name" value="Cyt_P450"/>
</dbReference>
<keyword evidence="6" id="KW-0503">Monooxygenase</keyword>
<proteinExistence type="inferred from homology"/>
<dbReference type="EMBL" id="CAFBQU010000014">
    <property type="protein sequence ID" value="CAB5064417.1"/>
    <property type="molecule type" value="Genomic_DNA"/>
</dbReference>
<gene>
    <name evidence="7" type="ORF">UFOPK4347_00747</name>
</gene>
<dbReference type="PRINTS" id="PR00385">
    <property type="entry name" value="P450"/>
</dbReference>
<sequence>MNDKTVEVNFFDVETNNCPYHAYKDLRDDAPVWKDPRTGMYVISRYDDVRAVVTDVERFSNAKKPVRINTPEMIERQQKIGNLYKEKGWVPAPTLAGRDDPNHKEMRSLFDHAFRPSRIKLLDPMVERVSQQLIDAFIDKGTCDWVQAFAVPLPLIVIGFQMGAPEEDIWKIKAWTDAWVQRLGMMQTEEEALWSTEMEIEAQHYFQPIFDKLRKEPNDTLLSDIVNTVIPEWGRTLSDEELHAEMMADTFVGGSETSTNALSGGIMLLAKNPKAWSQLRSDPDKYVPVLVEEAIRLEGPVQGLFRVTTVDVEMHGVTIPAGSTVNIRFAAANRDDRHFENPDELDLDRANTRSHVGFGAGVHFCLGAPLARRELAIGFRAFVDNIADFALVDPDMHLDYQRNFALRALTSLPITFEAKRK</sequence>
<dbReference type="PROSITE" id="PS00086">
    <property type="entry name" value="CYTOCHROME_P450"/>
    <property type="match status" value="1"/>
</dbReference>
<dbReference type="PANTHER" id="PTHR46696:SF4">
    <property type="entry name" value="BIOTIN BIOSYNTHESIS CYTOCHROME P450"/>
    <property type="match status" value="1"/>
</dbReference>
<dbReference type="GO" id="GO:0008395">
    <property type="term" value="F:steroid hydroxylase activity"/>
    <property type="evidence" value="ECO:0007669"/>
    <property type="project" value="TreeGrafter"/>
</dbReference>
<dbReference type="GO" id="GO:0006707">
    <property type="term" value="P:cholesterol catabolic process"/>
    <property type="evidence" value="ECO:0007669"/>
    <property type="project" value="TreeGrafter"/>
</dbReference>
<keyword evidence="3" id="KW-0479">Metal-binding</keyword>
<evidence type="ECO:0000256" key="4">
    <source>
        <dbReference type="ARBA" id="ARBA00023002"/>
    </source>
</evidence>
<evidence type="ECO:0000256" key="5">
    <source>
        <dbReference type="ARBA" id="ARBA00023004"/>
    </source>
</evidence>
<dbReference type="AlphaFoldDB" id="A0A6J7UK36"/>
<dbReference type="PANTHER" id="PTHR46696">
    <property type="entry name" value="P450, PUTATIVE (EUROFUNG)-RELATED"/>
    <property type="match status" value="1"/>
</dbReference>
<dbReference type="GO" id="GO:0020037">
    <property type="term" value="F:heme binding"/>
    <property type="evidence" value="ECO:0007669"/>
    <property type="project" value="InterPro"/>
</dbReference>
<dbReference type="SUPFAM" id="SSF48264">
    <property type="entry name" value="Cytochrome P450"/>
    <property type="match status" value="1"/>
</dbReference>
<name>A0A6J7UK36_9ZZZZ</name>
<evidence type="ECO:0000256" key="6">
    <source>
        <dbReference type="ARBA" id="ARBA00023033"/>
    </source>
</evidence>
<evidence type="ECO:0000256" key="2">
    <source>
        <dbReference type="ARBA" id="ARBA00022617"/>
    </source>
</evidence>
<keyword evidence="2" id="KW-0349">Heme</keyword>
<protein>
    <submittedName>
        <fullName evidence="7">Unannotated protein</fullName>
    </submittedName>
</protein>
<dbReference type="InterPro" id="IPR036396">
    <property type="entry name" value="Cyt_P450_sf"/>
</dbReference>
<dbReference type="Pfam" id="PF00067">
    <property type="entry name" value="p450"/>
    <property type="match status" value="1"/>
</dbReference>
<dbReference type="PRINTS" id="PR00359">
    <property type="entry name" value="BP450"/>
</dbReference>
<organism evidence="7">
    <name type="scientific">freshwater metagenome</name>
    <dbReference type="NCBI Taxonomy" id="449393"/>
    <lineage>
        <taxon>unclassified sequences</taxon>
        <taxon>metagenomes</taxon>
        <taxon>ecological metagenomes</taxon>
    </lineage>
</organism>
<keyword evidence="4" id="KW-0560">Oxidoreductase</keyword>
<accession>A0A6J7UK36</accession>
<evidence type="ECO:0000256" key="1">
    <source>
        <dbReference type="ARBA" id="ARBA00010617"/>
    </source>
</evidence>
<reference evidence="7" key="1">
    <citation type="submission" date="2020-05" db="EMBL/GenBank/DDBJ databases">
        <authorList>
            <person name="Chiriac C."/>
            <person name="Salcher M."/>
            <person name="Ghai R."/>
            <person name="Kavagutti S V."/>
        </authorList>
    </citation>
    <scope>NUCLEOTIDE SEQUENCE</scope>
</reference>
<dbReference type="GO" id="GO:0005506">
    <property type="term" value="F:iron ion binding"/>
    <property type="evidence" value="ECO:0007669"/>
    <property type="project" value="InterPro"/>
</dbReference>
<comment type="similarity">
    <text evidence="1">Belongs to the cytochrome P450 family.</text>
</comment>
<evidence type="ECO:0000313" key="7">
    <source>
        <dbReference type="EMBL" id="CAB5064417.1"/>
    </source>
</evidence>
<evidence type="ECO:0000256" key="3">
    <source>
        <dbReference type="ARBA" id="ARBA00022723"/>
    </source>
</evidence>
<dbReference type="GO" id="GO:0036199">
    <property type="term" value="F:cholest-4-en-3-one 26-monooxygenase activity"/>
    <property type="evidence" value="ECO:0007669"/>
    <property type="project" value="TreeGrafter"/>
</dbReference>
<dbReference type="FunFam" id="1.10.630.10:FF:000018">
    <property type="entry name" value="Cytochrome P450 monooxygenase"/>
    <property type="match status" value="1"/>
</dbReference>
<dbReference type="Gene3D" id="1.10.630.10">
    <property type="entry name" value="Cytochrome P450"/>
    <property type="match status" value="1"/>
</dbReference>
<keyword evidence="5" id="KW-0408">Iron</keyword>
<dbReference type="InterPro" id="IPR002397">
    <property type="entry name" value="Cyt_P450_B"/>
</dbReference>
<dbReference type="InterPro" id="IPR017972">
    <property type="entry name" value="Cyt_P450_CS"/>
</dbReference>